<dbReference type="FunFam" id="3.30.470.10:FF:000009">
    <property type="entry name" value="D-alanine aminotransferase"/>
    <property type="match status" value="1"/>
</dbReference>
<evidence type="ECO:0000313" key="13">
    <source>
        <dbReference type="EMBL" id="CEE02399.1"/>
    </source>
</evidence>
<evidence type="ECO:0000313" key="15">
    <source>
        <dbReference type="Proteomes" id="UP000032076"/>
    </source>
</evidence>
<sequence>MGKVIFNGHIVDREKAIIHIEDRGFQFGDGVYEVIRIYNGKPFTLKEHIDRLYASAQKIYMEIPYSKQEITDLIINLLEQENASTCNLYLQISRGVVPRNHVIPETVSPTLIGYLMPGTRPVDLMKTGGKAVITEDLRWHYCDIKSISLLGAVLAKKKATDAGCLEAILHRDGIITEGSSTNIWMVQNGKLFTHPANQFILNGITRQKVISLLDFNQLPYEETGFTVEQLQNADELFLTSTTMEIIPIVEVDGVKIGNGTPGDVTRKLQTLFEQEIEHECGHLLSKVE</sequence>
<dbReference type="CDD" id="cd01558">
    <property type="entry name" value="D-AAT_like"/>
    <property type="match status" value="1"/>
</dbReference>
<dbReference type="InterPro" id="IPR050571">
    <property type="entry name" value="Class-IV_PLP-Dep_Aminotrnsfr"/>
</dbReference>
<dbReference type="InterPro" id="IPR043131">
    <property type="entry name" value="BCAT-like_N"/>
</dbReference>
<dbReference type="AlphaFoldDB" id="A0A090KUM8"/>
<dbReference type="PANTHER" id="PTHR42743:SF10">
    <property type="entry name" value="D-ALANINE AMINOTRANSFERASE"/>
    <property type="match status" value="1"/>
</dbReference>
<dbReference type="GeneID" id="92961918"/>
<comment type="subunit">
    <text evidence="3">Homodimer.</text>
</comment>
<dbReference type="Gene3D" id="3.30.470.10">
    <property type="match status" value="1"/>
</dbReference>
<dbReference type="Proteomes" id="UP000032076">
    <property type="component" value="Unassembled WGS sequence"/>
</dbReference>
<dbReference type="InterPro" id="IPR005784">
    <property type="entry name" value="D_amino_transT"/>
</dbReference>
<dbReference type="InterPro" id="IPR036038">
    <property type="entry name" value="Aminotransferase-like"/>
</dbReference>
<dbReference type="OrthoDB" id="9805628at2"/>
<evidence type="ECO:0000256" key="6">
    <source>
        <dbReference type="ARBA" id="ARBA00022576"/>
    </source>
</evidence>
<dbReference type="PATRIC" id="fig|35841.7.peg.3991"/>
<dbReference type="RefSeq" id="WP_034771863.1">
    <property type="nucleotide sequence ID" value="NZ_CCRF01000072.1"/>
</dbReference>
<dbReference type="EC" id="2.6.1.21" evidence="4"/>
<evidence type="ECO:0000256" key="1">
    <source>
        <dbReference type="ARBA" id="ARBA00001933"/>
    </source>
</evidence>
<dbReference type="PANTHER" id="PTHR42743">
    <property type="entry name" value="AMINO-ACID AMINOTRANSFERASE"/>
    <property type="match status" value="1"/>
</dbReference>
<dbReference type="SUPFAM" id="SSF56752">
    <property type="entry name" value="D-aminoacid aminotransferase-like PLP-dependent enzymes"/>
    <property type="match status" value="1"/>
</dbReference>
<evidence type="ECO:0000256" key="11">
    <source>
        <dbReference type="ARBA" id="ARBA00033391"/>
    </source>
</evidence>
<dbReference type="NCBIfam" id="TIGR01121">
    <property type="entry name" value="D_amino_aminoT"/>
    <property type="match status" value="1"/>
</dbReference>
<dbReference type="GO" id="GO:0005829">
    <property type="term" value="C:cytosol"/>
    <property type="evidence" value="ECO:0007669"/>
    <property type="project" value="TreeGrafter"/>
</dbReference>
<dbReference type="GO" id="GO:0046394">
    <property type="term" value="P:carboxylic acid biosynthetic process"/>
    <property type="evidence" value="ECO:0007669"/>
    <property type="project" value="UniProtKB-ARBA"/>
</dbReference>
<dbReference type="Gene3D" id="3.20.10.10">
    <property type="entry name" value="D-amino Acid Aminotransferase, subunit A, domain 2"/>
    <property type="match status" value="1"/>
</dbReference>
<keyword evidence="6 13" id="KW-0032">Aminotransferase</keyword>
<evidence type="ECO:0000256" key="9">
    <source>
        <dbReference type="ARBA" id="ARBA00030138"/>
    </source>
</evidence>
<dbReference type="GO" id="GO:0030170">
    <property type="term" value="F:pyridoxal phosphate binding"/>
    <property type="evidence" value="ECO:0007669"/>
    <property type="project" value="InterPro"/>
</dbReference>
<evidence type="ECO:0000256" key="4">
    <source>
        <dbReference type="ARBA" id="ARBA00012874"/>
    </source>
</evidence>
<keyword evidence="7 13" id="KW-0808">Transferase</keyword>
<reference evidence="14 15" key="2">
    <citation type="submission" date="2015-01" db="EMBL/GenBank/DDBJ databases">
        <title>Draft Genome Sequences of Four Bacillus thermoamylovorans Strains, Isolated From Food Products.</title>
        <authorList>
            <person name="Krawcyk A.O."/>
            <person name="Berendsen E.M."/>
            <person name="Eijlander R.T."/>
            <person name="de Jong A."/>
            <person name="Wells-Bennik M."/>
            <person name="Kuipers O.P."/>
        </authorList>
    </citation>
    <scope>NUCLEOTIDE SEQUENCE [LARGE SCALE GENOMIC DNA]</scope>
    <source>
        <strain evidence="14 15">B4167</strain>
    </source>
</reference>
<evidence type="ECO:0000256" key="12">
    <source>
        <dbReference type="ARBA" id="ARBA00047911"/>
    </source>
</evidence>
<keyword evidence="8" id="KW-0663">Pyridoxal phosphate</keyword>
<accession>A0A090KUM8</accession>
<evidence type="ECO:0000256" key="2">
    <source>
        <dbReference type="ARBA" id="ARBA00009320"/>
    </source>
</evidence>
<reference evidence="13 16" key="1">
    <citation type="submission" date="2014-07" db="EMBL/GenBank/DDBJ databases">
        <authorList>
            <person name="Wibberg Daniel"/>
        </authorList>
    </citation>
    <scope>NUCLEOTIDE SEQUENCE [LARGE SCALE GENOMIC DNA]</scope>
</reference>
<keyword evidence="16" id="KW-1185">Reference proteome</keyword>
<dbReference type="GO" id="GO:0008652">
    <property type="term" value="P:amino acid biosynthetic process"/>
    <property type="evidence" value="ECO:0007669"/>
    <property type="project" value="UniProtKB-ARBA"/>
</dbReference>
<evidence type="ECO:0000256" key="7">
    <source>
        <dbReference type="ARBA" id="ARBA00022679"/>
    </source>
</evidence>
<evidence type="ECO:0000256" key="10">
    <source>
        <dbReference type="ARBA" id="ARBA00033316"/>
    </source>
</evidence>
<comment type="similarity">
    <text evidence="2">Belongs to the class-IV pyridoxal-phosphate-dependent aminotransferase family.</text>
</comment>
<dbReference type="EMBL" id="JXLU01000095">
    <property type="protein sequence ID" value="KIO72497.1"/>
    <property type="molecule type" value="Genomic_DNA"/>
</dbReference>
<dbReference type="InterPro" id="IPR001544">
    <property type="entry name" value="Aminotrans_IV"/>
</dbReference>
<dbReference type="GO" id="GO:0047810">
    <property type="term" value="F:D-alanine-2-oxoglutarate aminotransferase activity"/>
    <property type="evidence" value="ECO:0007669"/>
    <property type="project" value="UniProtKB-EC"/>
</dbReference>
<evidence type="ECO:0000256" key="8">
    <source>
        <dbReference type="ARBA" id="ARBA00022898"/>
    </source>
</evidence>
<protein>
    <recommendedName>
        <fullName evidence="5">D-alanine aminotransferase</fullName>
        <ecNumber evidence="4">2.6.1.21</ecNumber>
    </recommendedName>
    <alternativeName>
        <fullName evidence="11">D-amino acid aminotransferase</fullName>
    </alternativeName>
    <alternativeName>
        <fullName evidence="9">D-amino acid transaminase</fullName>
    </alternativeName>
    <alternativeName>
        <fullName evidence="10">D-aspartate aminotransferase</fullName>
    </alternativeName>
</protein>
<dbReference type="FunFam" id="3.20.10.10:FF:000002">
    <property type="entry name" value="D-alanine aminotransferase"/>
    <property type="match status" value="1"/>
</dbReference>
<dbReference type="GO" id="GO:0046416">
    <property type="term" value="P:D-amino acid metabolic process"/>
    <property type="evidence" value="ECO:0007669"/>
    <property type="project" value="InterPro"/>
</dbReference>
<gene>
    <name evidence="13" type="primary">dat</name>
    <name evidence="14" type="ORF">B4167_1187</name>
    <name evidence="13" type="ORF">BT1A1_2581</name>
</gene>
<comment type="catalytic activity">
    <reaction evidence="12">
        <text>D-alanine + 2-oxoglutarate = D-glutamate + pyruvate</text>
        <dbReference type="Rhea" id="RHEA:15869"/>
        <dbReference type="ChEBI" id="CHEBI:15361"/>
        <dbReference type="ChEBI" id="CHEBI:16810"/>
        <dbReference type="ChEBI" id="CHEBI:29986"/>
        <dbReference type="ChEBI" id="CHEBI:57416"/>
        <dbReference type="EC" id="2.6.1.21"/>
    </reaction>
</comment>
<proteinExistence type="inferred from homology"/>
<name>A0A090KUM8_9BACI</name>
<dbReference type="EMBL" id="CCRF01000072">
    <property type="protein sequence ID" value="CEE02399.1"/>
    <property type="molecule type" value="Genomic_DNA"/>
</dbReference>
<dbReference type="InterPro" id="IPR043132">
    <property type="entry name" value="BCAT-like_C"/>
</dbReference>
<comment type="cofactor">
    <cofactor evidence="1">
        <name>pyridoxal 5'-phosphate</name>
        <dbReference type="ChEBI" id="CHEBI:597326"/>
    </cofactor>
</comment>
<dbReference type="Pfam" id="PF01063">
    <property type="entry name" value="Aminotran_4"/>
    <property type="match status" value="1"/>
</dbReference>
<evidence type="ECO:0000313" key="14">
    <source>
        <dbReference type="EMBL" id="KIO72497.1"/>
    </source>
</evidence>
<organism evidence="13 16">
    <name type="scientific">Caldibacillus thermoamylovorans</name>
    <dbReference type="NCBI Taxonomy" id="35841"/>
    <lineage>
        <taxon>Bacteria</taxon>
        <taxon>Bacillati</taxon>
        <taxon>Bacillota</taxon>
        <taxon>Bacilli</taxon>
        <taxon>Bacillales</taxon>
        <taxon>Bacillaceae</taxon>
        <taxon>Caldibacillus</taxon>
    </lineage>
</organism>
<evidence type="ECO:0000313" key="16">
    <source>
        <dbReference type="Proteomes" id="UP000040576"/>
    </source>
</evidence>
<evidence type="ECO:0000256" key="5">
    <source>
        <dbReference type="ARBA" id="ARBA00021779"/>
    </source>
</evidence>
<evidence type="ECO:0000256" key="3">
    <source>
        <dbReference type="ARBA" id="ARBA00011738"/>
    </source>
</evidence>
<dbReference type="Proteomes" id="UP000040576">
    <property type="component" value="Unassembled WGS sequence"/>
</dbReference>